<reference evidence="2" key="2">
    <citation type="journal article" date="2023" name="IMA Fungus">
        <title>Comparative genomic study of the Penicillium genus elucidates a diverse pangenome and 15 lateral gene transfer events.</title>
        <authorList>
            <person name="Petersen C."/>
            <person name="Sorensen T."/>
            <person name="Nielsen M.R."/>
            <person name="Sondergaard T.E."/>
            <person name="Sorensen J.L."/>
            <person name="Fitzpatrick D.A."/>
            <person name="Frisvad J.C."/>
            <person name="Nielsen K.L."/>
        </authorList>
    </citation>
    <scope>NUCLEOTIDE SEQUENCE</scope>
    <source>
        <strain evidence="2">IBT 21917</strain>
    </source>
</reference>
<keyword evidence="3" id="KW-1185">Reference proteome</keyword>
<sequence>MAEAETHWIGKVHKGQGHESNEVVPEDHVRADPQGQAEKGIGIEVRACRARGVEGLIRAYPVGPAKPKDVICGVENRPSGVKRDSTSQRYLGGFFRPCNTSFPQSLHQAVKTDPVGVGDDSRGKIGRR</sequence>
<comment type="caution">
    <text evidence="2">The sequence shown here is derived from an EMBL/GenBank/DDBJ whole genome shotgun (WGS) entry which is preliminary data.</text>
</comment>
<dbReference type="EMBL" id="JAPQKO010000003">
    <property type="protein sequence ID" value="KAJ5173024.1"/>
    <property type="molecule type" value="Genomic_DNA"/>
</dbReference>
<evidence type="ECO:0000313" key="3">
    <source>
        <dbReference type="Proteomes" id="UP001146351"/>
    </source>
</evidence>
<feature type="region of interest" description="Disordered" evidence="1">
    <location>
        <begin position="106"/>
        <end position="128"/>
    </location>
</feature>
<gene>
    <name evidence="2" type="ORF">N7492_005617</name>
</gene>
<dbReference type="AlphaFoldDB" id="A0A9W9I9Q2"/>
<feature type="region of interest" description="Disordered" evidence="1">
    <location>
        <begin position="1"/>
        <end position="38"/>
    </location>
</feature>
<feature type="compositionally biased region" description="Basic and acidic residues" evidence="1">
    <location>
        <begin position="16"/>
        <end position="31"/>
    </location>
</feature>
<protein>
    <submittedName>
        <fullName evidence="2">Uncharacterized protein</fullName>
    </submittedName>
</protein>
<feature type="compositionally biased region" description="Basic and acidic residues" evidence="1">
    <location>
        <begin position="119"/>
        <end position="128"/>
    </location>
</feature>
<reference evidence="2" key="1">
    <citation type="submission" date="2022-11" db="EMBL/GenBank/DDBJ databases">
        <authorList>
            <person name="Petersen C."/>
        </authorList>
    </citation>
    <scope>NUCLEOTIDE SEQUENCE</scope>
    <source>
        <strain evidence="2">IBT 21917</strain>
    </source>
</reference>
<dbReference type="Proteomes" id="UP001146351">
    <property type="component" value="Unassembled WGS sequence"/>
</dbReference>
<name>A0A9W9I9Q2_9EURO</name>
<organism evidence="2 3">
    <name type="scientific">Penicillium capsulatum</name>
    <dbReference type="NCBI Taxonomy" id="69766"/>
    <lineage>
        <taxon>Eukaryota</taxon>
        <taxon>Fungi</taxon>
        <taxon>Dikarya</taxon>
        <taxon>Ascomycota</taxon>
        <taxon>Pezizomycotina</taxon>
        <taxon>Eurotiomycetes</taxon>
        <taxon>Eurotiomycetidae</taxon>
        <taxon>Eurotiales</taxon>
        <taxon>Aspergillaceae</taxon>
        <taxon>Penicillium</taxon>
    </lineage>
</organism>
<evidence type="ECO:0000256" key="1">
    <source>
        <dbReference type="SAM" id="MobiDB-lite"/>
    </source>
</evidence>
<evidence type="ECO:0000313" key="2">
    <source>
        <dbReference type="EMBL" id="KAJ5173024.1"/>
    </source>
</evidence>
<accession>A0A9W9I9Q2</accession>
<proteinExistence type="predicted"/>